<organism evidence="9 10">
    <name type="scientific">Schumannella luteola</name>
    <dbReference type="NCBI Taxonomy" id="472059"/>
    <lineage>
        <taxon>Bacteria</taxon>
        <taxon>Bacillati</taxon>
        <taxon>Actinomycetota</taxon>
        <taxon>Actinomycetes</taxon>
        <taxon>Micrococcales</taxon>
        <taxon>Microbacteriaceae</taxon>
        <taxon>Schumannella</taxon>
    </lineage>
</organism>
<name>A0A852YM93_9MICO</name>
<reference evidence="9 10" key="1">
    <citation type="submission" date="2020-07" db="EMBL/GenBank/DDBJ databases">
        <title>Sequencing the genomes of 1000 actinobacteria strains.</title>
        <authorList>
            <person name="Klenk H.-P."/>
        </authorList>
    </citation>
    <scope>NUCLEOTIDE SEQUENCE [LARGE SCALE GENOMIC DNA]</scope>
    <source>
        <strain evidence="9 10">DSM 23141</strain>
    </source>
</reference>
<evidence type="ECO:0000313" key="9">
    <source>
        <dbReference type="EMBL" id="NYG98345.1"/>
    </source>
</evidence>
<dbReference type="Gene3D" id="1.20.1250.20">
    <property type="entry name" value="MFS general substrate transporter like domains"/>
    <property type="match status" value="2"/>
</dbReference>
<feature type="transmembrane region" description="Helical" evidence="7">
    <location>
        <begin position="283"/>
        <end position="302"/>
    </location>
</feature>
<feature type="region of interest" description="Disordered" evidence="6">
    <location>
        <begin position="403"/>
        <end position="424"/>
    </location>
</feature>
<accession>A0A852YM93</accession>
<dbReference type="InterPro" id="IPR036259">
    <property type="entry name" value="MFS_trans_sf"/>
</dbReference>
<dbReference type="AlphaFoldDB" id="A0A852YM93"/>
<dbReference type="CDD" id="cd17319">
    <property type="entry name" value="MFS_ExuT_GudP_like"/>
    <property type="match status" value="1"/>
</dbReference>
<feature type="transmembrane region" description="Helical" evidence="7">
    <location>
        <begin position="20"/>
        <end position="39"/>
    </location>
</feature>
<dbReference type="GO" id="GO:0022857">
    <property type="term" value="F:transmembrane transporter activity"/>
    <property type="evidence" value="ECO:0007669"/>
    <property type="project" value="InterPro"/>
</dbReference>
<feature type="transmembrane region" description="Helical" evidence="7">
    <location>
        <begin position="144"/>
        <end position="166"/>
    </location>
</feature>
<sequence>MNIGFAATRMNADLGLSTAAYGLGAGLFFIGYVLFEVPSNVILHRVGARAWLARIMVTWGLISGAMAFVHSEAWFYVVRVLLGIAEAGFVPGVVYFLTLWFPSAIRARMVALFIIAIPVAVVLGAPLSALLIEHGHGVLGLDGWRFMFLVEALPAVLVGVIAFFALPNRISDAKWLTPLERSSLSGVLEDEGAAAAEHGASGVLGALRDWRIYAVAGIGFSVNMGGYALSFFLPQVIEGLGVQFGTRFSLGEVAALTAIPYACAAIALWLVGRSSDRRQERHWHAAIPLLVGALAVAVALYLPSTLAIMAAISIAAAGSYCVLPVFWQLPPRFLTGAAAAAGMAVAGGLANVAGFVAPYMTGGLQNATGSYRPAMFVVAGIMIVGAVIALLLRRRPEFRRVPASQVAASDDKAPTSDIHPHPHH</sequence>
<evidence type="ECO:0000256" key="3">
    <source>
        <dbReference type="ARBA" id="ARBA00022692"/>
    </source>
</evidence>
<feature type="transmembrane region" description="Helical" evidence="7">
    <location>
        <begin position="76"/>
        <end position="97"/>
    </location>
</feature>
<feature type="transmembrane region" description="Helical" evidence="7">
    <location>
        <begin position="308"/>
        <end position="327"/>
    </location>
</feature>
<keyword evidence="4 7" id="KW-1133">Transmembrane helix</keyword>
<gene>
    <name evidence="9" type="ORF">BJ979_000971</name>
</gene>
<evidence type="ECO:0000256" key="4">
    <source>
        <dbReference type="ARBA" id="ARBA00022989"/>
    </source>
</evidence>
<proteinExistence type="predicted"/>
<dbReference type="PANTHER" id="PTHR43791:SF36">
    <property type="entry name" value="TRANSPORTER, PUTATIVE (AFU_ORTHOLOGUE AFUA_6G08340)-RELATED"/>
    <property type="match status" value="1"/>
</dbReference>
<feature type="transmembrane region" description="Helical" evidence="7">
    <location>
        <begin position="212"/>
        <end position="233"/>
    </location>
</feature>
<feature type="transmembrane region" description="Helical" evidence="7">
    <location>
        <begin position="373"/>
        <end position="392"/>
    </location>
</feature>
<feature type="compositionally biased region" description="Basic and acidic residues" evidence="6">
    <location>
        <begin position="409"/>
        <end position="424"/>
    </location>
</feature>
<dbReference type="FunFam" id="1.20.1250.20:FF:000018">
    <property type="entry name" value="MFS transporter permease"/>
    <property type="match status" value="1"/>
</dbReference>
<dbReference type="PROSITE" id="PS50850">
    <property type="entry name" value="MFS"/>
    <property type="match status" value="1"/>
</dbReference>
<evidence type="ECO:0000256" key="2">
    <source>
        <dbReference type="ARBA" id="ARBA00022448"/>
    </source>
</evidence>
<dbReference type="Pfam" id="PF07690">
    <property type="entry name" value="MFS_1"/>
    <property type="match status" value="1"/>
</dbReference>
<feature type="transmembrane region" description="Helical" evidence="7">
    <location>
        <begin position="339"/>
        <end position="361"/>
    </location>
</feature>
<keyword evidence="5 7" id="KW-0472">Membrane</keyword>
<evidence type="ECO:0000259" key="8">
    <source>
        <dbReference type="PROSITE" id="PS50850"/>
    </source>
</evidence>
<feature type="transmembrane region" description="Helical" evidence="7">
    <location>
        <begin position="253"/>
        <end position="271"/>
    </location>
</feature>
<dbReference type="PANTHER" id="PTHR43791">
    <property type="entry name" value="PERMEASE-RELATED"/>
    <property type="match status" value="1"/>
</dbReference>
<dbReference type="GO" id="GO:0005886">
    <property type="term" value="C:plasma membrane"/>
    <property type="evidence" value="ECO:0007669"/>
    <property type="project" value="UniProtKB-SubCell"/>
</dbReference>
<keyword evidence="2" id="KW-0813">Transport</keyword>
<dbReference type="Proteomes" id="UP000553888">
    <property type="component" value="Unassembled WGS sequence"/>
</dbReference>
<protein>
    <submittedName>
        <fullName evidence="9">MFS family permease</fullName>
    </submittedName>
</protein>
<evidence type="ECO:0000256" key="1">
    <source>
        <dbReference type="ARBA" id="ARBA00004651"/>
    </source>
</evidence>
<comment type="subcellular location">
    <subcellularLocation>
        <location evidence="1">Cell membrane</location>
        <topology evidence="1">Multi-pass membrane protein</topology>
    </subcellularLocation>
</comment>
<evidence type="ECO:0000256" key="7">
    <source>
        <dbReference type="SAM" id="Phobius"/>
    </source>
</evidence>
<evidence type="ECO:0000313" key="10">
    <source>
        <dbReference type="Proteomes" id="UP000553888"/>
    </source>
</evidence>
<feature type="domain" description="Major facilitator superfamily (MFS) profile" evidence="8">
    <location>
        <begin position="1"/>
        <end position="397"/>
    </location>
</feature>
<evidence type="ECO:0000256" key="5">
    <source>
        <dbReference type="ARBA" id="ARBA00023136"/>
    </source>
</evidence>
<evidence type="ECO:0000256" key="6">
    <source>
        <dbReference type="SAM" id="MobiDB-lite"/>
    </source>
</evidence>
<dbReference type="EMBL" id="JACBZY010000001">
    <property type="protein sequence ID" value="NYG98345.1"/>
    <property type="molecule type" value="Genomic_DNA"/>
</dbReference>
<keyword evidence="3 7" id="KW-0812">Transmembrane</keyword>
<dbReference type="SUPFAM" id="SSF103473">
    <property type="entry name" value="MFS general substrate transporter"/>
    <property type="match status" value="1"/>
</dbReference>
<dbReference type="InterPro" id="IPR020846">
    <property type="entry name" value="MFS_dom"/>
</dbReference>
<feature type="transmembrane region" description="Helical" evidence="7">
    <location>
        <begin position="51"/>
        <end position="70"/>
    </location>
</feature>
<comment type="caution">
    <text evidence="9">The sequence shown here is derived from an EMBL/GenBank/DDBJ whole genome shotgun (WGS) entry which is preliminary data.</text>
</comment>
<dbReference type="InterPro" id="IPR011701">
    <property type="entry name" value="MFS"/>
</dbReference>
<keyword evidence="10" id="KW-1185">Reference proteome</keyword>
<feature type="transmembrane region" description="Helical" evidence="7">
    <location>
        <begin position="109"/>
        <end position="132"/>
    </location>
</feature>